<organism evidence="8">
    <name type="scientific">Paulinella micropora</name>
    <dbReference type="NCBI Taxonomy" id="1928728"/>
    <lineage>
        <taxon>Eukaryota</taxon>
        <taxon>Sar</taxon>
        <taxon>Rhizaria</taxon>
        <taxon>Cercozoa</taxon>
        <taxon>Imbricatea</taxon>
        <taxon>Silicofilosea</taxon>
        <taxon>Euglyphida</taxon>
        <taxon>Paulinellidae</taxon>
        <taxon>Paulinella</taxon>
    </lineage>
</organism>
<dbReference type="SUPFAM" id="SSF46992">
    <property type="entry name" value="Ribosomal protein S20"/>
    <property type="match status" value="1"/>
</dbReference>
<accession>A0A1L5YB13</accession>
<dbReference type="Gene3D" id="1.20.58.110">
    <property type="entry name" value="Ribosomal protein S20"/>
    <property type="match status" value="1"/>
</dbReference>
<dbReference type="InterPro" id="IPR036510">
    <property type="entry name" value="Ribosomal_bS20_sf"/>
</dbReference>
<reference evidence="8" key="1">
    <citation type="journal article" date="2017" name="Protist">
        <title>Diversity of the Photosynthetic Paulinella Species, with the Description of Paulinella micropora sp. nov. and the Chromatophore Genome Sequence for strain KR01.</title>
        <authorList>
            <person name="Lhee D."/>
            <person name="Yang E.C."/>
            <person name="Kim J.I."/>
            <person name="Nakayama T."/>
            <person name="Zuccarello G."/>
            <person name="Andersen R.A."/>
            <person name="Yoon H.S."/>
        </authorList>
    </citation>
    <scope>NUCLEOTIDE SEQUENCE</scope>
    <source>
        <strain evidence="8">KR01</strain>
    </source>
</reference>
<evidence type="ECO:0000256" key="6">
    <source>
        <dbReference type="ARBA" id="ARBA00023274"/>
    </source>
</evidence>
<evidence type="ECO:0000256" key="1">
    <source>
        <dbReference type="ARBA" id="ARBA00003134"/>
    </source>
</evidence>
<evidence type="ECO:0000256" key="2">
    <source>
        <dbReference type="ARBA" id="ARBA00007634"/>
    </source>
</evidence>
<dbReference type="GO" id="GO:0006412">
    <property type="term" value="P:translation"/>
    <property type="evidence" value="ECO:0007669"/>
    <property type="project" value="InterPro"/>
</dbReference>
<comment type="function">
    <text evidence="1">Binds directly to 16S ribosomal RNA.</text>
</comment>
<protein>
    <recommendedName>
        <fullName evidence="7">30S ribosomal protein S20, chloroplastic</fullName>
    </recommendedName>
</protein>
<dbReference type="GO" id="GO:0003735">
    <property type="term" value="F:structural constituent of ribosome"/>
    <property type="evidence" value="ECO:0007669"/>
    <property type="project" value="InterPro"/>
</dbReference>
<dbReference type="GO" id="GO:0070181">
    <property type="term" value="F:small ribosomal subunit rRNA binding"/>
    <property type="evidence" value="ECO:0007669"/>
    <property type="project" value="TreeGrafter"/>
</dbReference>
<keyword evidence="6" id="KW-0687">Ribonucleoprotein</keyword>
<gene>
    <name evidence="8" type="primary">rpsT</name>
    <name evidence="8" type="ORF">PCKR_080</name>
</gene>
<dbReference type="Pfam" id="PF01649">
    <property type="entry name" value="Ribosomal_S20p"/>
    <property type="match status" value="1"/>
</dbReference>
<dbReference type="HAMAP" id="MF_00500">
    <property type="entry name" value="Ribosomal_bS20"/>
    <property type="match status" value="1"/>
</dbReference>
<sequence>MANNKSAKKRIQIAERNRVQNRSYKSAVRTLIKRCFNACNTYSQESTDAAKVSLDNSVSAAFSKIDKAVKKGIFHRNTGAHQKSRLSLAVKKVTANVA</sequence>
<dbReference type="PANTHER" id="PTHR33398">
    <property type="entry name" value="30S RIBOSOMAL PROTEIN S20"/>
    <property type="match status" value="1"/>
</dbReference>
<dbReference type="GO" id="GO:0015935">
    <property type="term" value="C:small ribosomal subunit"/>
    <property type="evidence" value="ECO:0007669"/>
    <property type="project" value="TreeGrafter"/>
</dbReference>
<evidence type="ECO:0000256" key="7">
    <source>
        <dbReference type="ARBA" id="ARBA00078122"/>
    </source>
</evidence>
<keyword evidence="3" id="KW-0699">rRNA-binding</keyword>
<evidence type="ECO:0000256" key="5">
    <source>
        <dbReference type="ARBA" id="ARBA00022980"/>
    </source>
</evidence>
<comment type="similarity">
    <text evidence="2">Belongs to the bacterial ribosomal protein bS20 family.</text>
</comment>
<dbReference type="AlphaFoldDB" id="A0A1L5YB13"/>
<evidence type="ECO:0000256" key="3">
    <source>
        <dbReference type="ARBA" id="ARBA00022730"/>
    </source>
</evidence>
<keyword evidence="8" id="KW-0934">Plastid</keyword>
<geneLocation type="plastid" evidence="8"/>
<proteinExistence type="inferred from homology"/>
<dbReference type="EMBL" id="KX897545">
    <property type="protein sequence ID" value="APP87885.1"/>
    <property type="molecule type" value="Genomic_DNA"/>
</dbReference>
<evidence type="ECO:0000313" key="8">
    <source>
        <dbReference type="EMBL" id="APP87885.1"/>
    </source>
</evidence>
<dbReference type="InterPro" id="IPR002583">
    <property type="entry name" value="Ribosomal_bS20"/>
</dbReference>
<name>A0A1L5YB13_9EUKA</name>
<keyword evidence="4" id="KW-0694">RNA-binding</keyword>
<dbReference type="NCBIfam" id="TIGR00029">
    <property type="entry name" value="S20"/>
    <property type="match status" value="1"/>
</dbReference>
<keyword evidence="5 8" id="KW-0689">Ribosomal protein</keyword>
<dbReference type="FunFam" id="1.20.58.110:FF:000001">
    <property type="entry name" value="30S ribosomal protein S20"/>
    <property type="match status" value="1"/>
</dbReference>
<evidence type="ECO:0000256" key="4">
    <source>
        <dbReference type="ARBA" id="ARBA00022884"/>
    </source>
</evidence>
<dbReference type="PANTHER" id="PTHR33398:SF1">
    <property type="entry name" value="SMALL RIBOSOMAL SUBUNIT PROTEIN BS20C"/>
    <property type="match status" value="1"/>
</dbReference>